<reference evidence="1 2" key="1">
    <citation type="submission" date="2019-04" db="EMBL/GenBank/DDBJ databases">
        <authorList>
            <consortium name="Wellcome Sanger Institute Data Sharing"/>
        </authorList>
    </citation>
    <scope>NUCLEOTIDE SEQUENCE [LARGE SCALE GENOMIC DNA]</scope>
</reference>
<dbReference type="AlphaFoldDB" id="A0A8C9SKN6"/>
<dbReference type="OrthoDB" id="2596881at2759"/>
<evidence type="ECO:0000313" key="2">
    <source>
        <dbReference type="Proteomes" id="UP000694397"/>
    </source>
</evidence>
<dbReference type="Proteomes" id="UP000694397">
    <property type="component" value="Chromosome 15"/>
</dbReference>
<keyword evidence="2" id="KW-1185">Reference proteome</keyword>
<sequence length="263" mass="29017">MTRGGPERVPHSQTLPDSDRYLNGLMQRFPLFKIYSRSSAEQKREYRSDLAAKSAAGSAMMPGQIPDPSLTTGSLPSLGPLAGISATTLTDQLKFADLRNLGAMLSPLHFLGRLGKRPAPLKTEVRPGSAPRGAVGWTHSRPCWVLYRLHRSRAFIFNITSVPLCRASRTISFMGMAKDGSGSVLPSILTPLFRIFKSVLLTVERAKIQYNFSIVYMLLPFWCRNVALDKSRLDGFPRQSCNSLTDVLSSLGYVQLGCFSPSF</sequence>
<name>A0A8C9SKN6_SCLFO</name>
<evidence type="ECO:0000313" key="1">
    <source>
        <dbReference type="Ensembl" id="ENSSFOP00015040759.1"/>
    </source>
</evidence>
<accession>A0A8C9SKN6</accession>
<gene>
    <name evidence="1" type="primary">JDP2</name>
</gene>
<proteinExistence type="predicted"/>
<reference evidence="1" key="3">
    <citation type="submission" date="2025-09" db="UniProtKB">
        <authorList>
            <consortium name="Ensembl"/>
        </authorList>
    </citation>
    <scope>IDENTIFICATION</scope>
</reference>
<dbReference type="GeneTree" id="ENSGT00940000155693"/>
<dbReference type="Ensembl" id="ENSSFOT00015046426.1">
    <property type="protein sequence ID" value="ENSSFOP00015040759.1"/>
    <property type="gene ID" value="ENSSFOG00015024679.1"/>
</dbReference>
<protein>
    <submittedName>
        <fullName evidence="1">Jun dimerization protein 2</fullName>
    </submittedName>
</protein>
<reference evidence="1" key="2">
    <citation type="submission" date="2025-08" db="UniProtKB">
        <authorList>
            <consortium name="Ensembl"/>
        </authorList>
    </citation>
    <scope>IDENTIFICATION</scope>
</reference>
<organism evidence="1 2">
    <name type="scientific">Scleropages formosus</name>
    <name type="common">Asian bonytongue</name>
    <name type="synonym">Osteoglossum formosum</name>
    <dbReference type="NCBI Taxonomy" id="113540"/>
    <lineage>
        <taxon>Eukaryota</taxon>
        <taxon>Metazoa</taxon>
        <taxon>Chordata</taxon>
        <taxon>Craniata</taxon>
        <taxon>Vertebrata</taxon>
        <taxon>Euteleostomi</taxon>
        <taxon>Actinopterygii</taxon>
        <taxon>Neopterygii</taxon>
        <taxon>Teleostei</taxon>
        <taxon>Osteoglossocephala</taxon>
        <taxon>Osteoglossomorpha</taxon>
        <taxon>Osteoglossiformes</taxon>
        <taxon>Osteoglossidae</taxon>
        <taxon>Scleropages</taxon>
    </lineage>
</organism>